<dbReference type="InterPro" id="IPR018392">
    <property type="entry name" value="LysM"/>
</dbReference>
<dbReference type="STRING" id="1448308.A0A2T2NYS1"/>
<accession>A0A2T2NYS1</accession>
<proteinExistence type="predicted"/>
<reference evidence="2 3" key="1">
    <citation type="journal article" date="2018" name="Front. Microbiol.">
        <title>Genome-Wide Analysis of Corynespora cassiicola Leaf Fall Disease Putative Effectors.</title>
        <authorList>
            <person name="Lopez D."/>
            <person name="Ribeiro S."/>
            <person name="Label P."/>
            <person name="Fumanal B."/>
            <person name="Venisse J.S."/>
            <person name="Kohler A."/>
            <person name="de Oliveira R.R."/>
            <person name="Labutti K."/>
            <person name="Lipzen A."/>
            <person name="Lail K."/>
            <person name="Bauer D."/>
            <person name="Ohm R.A."/>
            <person name="Barry K.W."/>
            <person name="Spatafora J."/>
            <person name="Grigoriev I.V."/>
            <person name="Martin F.M."/>
            <person name="Pujade-Renaud V."/>
        </authorList>
    </citation>
    <scope>NUCLEOTIDE SEQUENCE [LARGE SCALE GENOMIC DNA]</scope>
    <source>
        <strain evidence="2 3">Philippines</strain>
    </source>
</reference>
<feature type="domain" description="LysM" evidence="1">
    <location>
        <begin position="2"/>
        <end position="49"/>
    </location>
</feature>
<dbReference type="EMBL" id="KZ678131">
    <property type="protein sequence ID" value="PSN70571.1"/>
    <property type="molecule type" value="Genomic_DNA"/>
</dbReference>
<dbReference type="Proteomes" id="UP000240883">
    <property type="component" value="Unassembled WGS sequence"/>
</dbReference>
<organism evidence="2 3">
    <name type="scientific">Corynespora cassiicola Philippines</name>
    <dbReference type="NCBI Taxonomy" id="1448308"/>
    <lineage>
        <taxon>Eukaryota</taxon>
        <taxon>Fungi</taxon>
        <taxon>Dikarya</taxon>
        <taxon>Ascomycota</taxon>
        <taxon>Pezizomycotina</taxon>
        <taxon>Dothideomycetes</taxon>
        <taxon>Pleosporomycetidae</taxon>
        <taxon>Pleosporales</taxon>
        <taxon>Corynesporascaceae</taxon>
        <taxon>Corynespora</taxon>
    </lineage>
</organism>
<protein>
    <recommendedName>
        <fullName evidence="1">LysM domain-containing protein</fullName>
    </recommendedName>
</protein>
<name>A0A2T2NYS1_CORCC</name>
<dbReference type="PROSITE" id="PS51782">
    <property type="entry name" value="LYSM"/>
    <property type="match status" value="1"/>
</dbReference>
<dbReference type="InterPro" id="IPR036779">
    <property type="entry name" value="LysM_dom_sf"/>
</dbReference>
<evidence type="ECO:0000259" key="1">
    <source>
        <dbReference type="PROSITE" id="PS51782"/>
    </source>
</evidence>
<dbReference type="Gene3D" id="3.10.350.10">
    <property type="entry name" value="LysM domain"/>
    <property type="match status" value="1"/>
</dbReference>
<feature type="non-terminal residue" evidence="2">
    <location>
        <position position="1"/>
    </location>
</feature>
<evidence type="ECO:0000313" key="2">
    <source>
        <dbReference type="EMBL" id="PSN70571.1"/>
    </source>
</evidence>
<dbReference type="AlphaFoldDB" id="A0A2T2NYS1"/>
<gene>
    <name evidence="2" type="ORF">BS50DRAFT_486562</name>
</gene>
<evidence type="ECO:0000313" key="3">
    <source>
        <dbReference type="Proteomes" id="UP000240883"/>
    </source>
</evidence>
<keyword evidence="3" id="KW-1185">Reference proteome</keyword>
<dbReference type="OrthoDB" id="1193027at2759"/>
<sequence length="103" mass="11132">NATVPEKVTYYSCNELAIKYEISLEKFMLLNPLFDPDCTSIQAGETYCVAGSVVPTITDGTCKPELYISCVGYSGGQCCNSATWKCGNTKQVAATTVQAVHIY</sequence>